<evidence type="ECO:0000259" key="1">
    <source>
        <dbReference type="PROSITE" id="PS51186"/>
    </source>
</evidence>
<comment type="caution">
    <text evidence="2">The sequence shown here is derived from an EMBL/GenBank/DDBJ whole genome shotgun (WGS) entry which is preliminary data.</text>
</comment>
<proteinExistence type="predicted"/>
<dbReference type="AlphaFoldDB" id="A0A845SGQ9"/>
<sequence length="181" mass="20783">MTDYRELISPPSLKLSLQLESDAPAIFNLVREERERLGRHLSWPPLINEVGDTLANIRHNRADFAEGRSAVYVVRWDDAIAGILSFNTINDKQAEIGYWLAARFEGRGVMSRAVTALMAWYGDTGKLDQFIIRCGVANRPSNRLAQRLGFVFDYCQVRAEKIGDRYVDHNVYCRQYKKRQA</sequence>
<evidence type="ECO:0000313" key="2">
    <source>
        <dbReference type="EMBL" id="NDL61878.1"/>
    </source>
</evidence>
<reference evidence="2 3" key="2">
    <citation type="submission" date="2020-02" db="EMBL/GenBank/DDBJ databases">
        <title>The new genus of Enterobacteriales.</title>
        <authorList>
            <person name="Kim I.S."/>
        </authorList>
    </citation>
    <scope>NUCLEOTIDE SEQUENCE [LARGE SCALE GENOMIC DNA]</scope>
    <source>
        <strain evidence="2 3">SAP-6</strain>
    </source>
</reference>
<dbReference type="EMBL" id="WUBS01000002">
    <property type="protein sequence ID" value="NDL61878.1"/>
    <property type="molecule type" value="Genomic_DNA"/>
</dbReference>
<reference evidence="2 3" key="1">
    <citation type="submission" date="2019-12" db="EMBL/GenBank/DDBJ databases">
        <authorList>
            <person name="Lee S.D."/>
        </authorList>
    </citation>
    <scope>NUCLEOTIDE SEQUENCE [LARGE SCALE GENOMIC DNA]</scope>
    <source>
        <strain evidence="2 3">SAP-6</strain>
    </source>
</reference>
<dbReference type="InterPro" id="IPR000182">
    <property type="entry name" value="GNAT_dom"/>
</dbReference>
<protein>
    <submittedName>
        <fullName evidence="2">GNAT family N-acetyltransferase</fullName>
    </submittedName>
</protein>
<dbReference type="GO" id="GO:0008999">
    <property type="term" value="F:protein-N-terminal-alanine acetyltransferase activity"/>
    <property type="evidence" value="ECO:0007669"/>
    <property type="project" value="TreeGrafter"/>
</dbReference>
<dbReference type="PANTHER" id="PTHR43441">
    <property type="entry name" value="RIBOSOMAL-PROTEIN-SERINE ACETYLTRANSFERASE"/>
    <property type="match status" value="1"/>
</dbReference>
<keyword evidence="3" id="KW-1185">Reference proteome</keyword>
<dbReference type="PANTHER" id="PTHR43441:SF11">
    <property type="entry name" value="RIBOSOMAL-PROTEIN-SERINE ACETYLTRANSFERASE"/>
    <property type="match status" value="1"/>
</dbReference>
<name>A0A845SGQ9_9GAMM</name>
<organism evidence="2 3">
    <name type="scientific">Acerihabitans arboris</name>
    <dbReference type="NCBI Taxonomy" id="2691583"/>
    <lineage>
        <taxon>Bacteria</taxon>
        <taxon>Pseudomonadati</taxon>
        <taxon>Pseudomonadota</taxon>
        <taxon>Gammaproteobacteria</taxon>
        <taxon>Enterobacterales</taxon>
        <taxon>Pectobacteriaceae</taxon>
        <taxon>Acerihabitans</taxon>
    </lineage>
</organism>
<accession>A0A845SGQ9</accession>
<dbReference type="Pfam" id="PF13302">
    <property type="entry name" value="Acetyltransf_3"/>
    <property type="match status" value="1"/>
</dbReference>
<dbReference type="GO" id="GO:1990189">
    <property type="term" value="F:protein N-terminal-serine acetyltransferase activity"/>
    <property type="evidence" value="ECO:0007669"/>
    <property type="project" value="TreeGrafter"/>
</dbReference>
<dbReference type="GO" id="GO:0005737">
    <property type="term" value="C:cytoplasm"/>
    <property type="evidence" value="ECO:0007669"/>
    <property type="project" value="TreeGrafter"/>
</dbReference>
<dbReference type="PROSITE" id="PS51186">
    <property type="entry name" value="GNAT"/>
    <property type="match status" value="1"/>
</dbReference>
<dbReference type="InterPro" id="IPR051908">
    <property type="entry name" value="Ribosomal_N-acetyltransferase"/>
</dbReference>
<dbReference type="RefSeq" id="WP_162364550.1">
    <property type="nucleotide sequence ID" value="NZ_WUBS01000002.1"/>
</dbReference>
<gene>
    <name evidence="2" type="ORF">GRH90_03760</name>
</gene>
<dbReference type="InterPro" id="IPR016181">
    <property type="entry name" value="Acyl_CoA_acyltransferase"/>
</dbReference>
<dbReference type="Proteomes" id="UP000461443">
    <property type="component" value="Unassembled WGS sequence"/>
</dbReference>
<evidence type="ECO:0000313" key="3">
    <source>
        <dbReference type="Proteomes" id="UP000461443"/>
    </source>
</evidence>
<keyword evidence="2" id="KW-0808">Transferase</keyword>
<feature type="domain" description="N-acetyltransferase" evidence="1">
    <location>
        <begin position="13"/>
        <end position="178"/>
    </location>
</feature>
<dbReference type="Gene3D" id="3.40.630.30">
    <property type="match status" value="1"/>
</dbReference>
<dbReference type="SUPFAM" id="SSF55729">
    <property type="entry name" value="Acyl-CoA N-acyltransferases (Nat)"/>
    <property type="match status" value="1"/>
</dbReference>